<dbReference type="PRINTS" id="PR00385">
    <property type="entry name" value="P450"/>
</dbReference>
<comment type="cofactor">
    <cofactor evidence="1 9">
        <name>heme</name>
        <dbReference type="ChEBI" id="CHEBI:30413"/>
    </cofactor>
</comment>
<keyword evidence="8 10" id="KW-0503">Monooxygenase</keyword>
<proteinExistence type="inferred from homology"/>
<dbReference type="Gene3D" id="1.10.630.10">
    <property type="entry name" value="Cytochrome P450"/>
    <property type="match status" value="1"/>
</dbReference>
<dbReference type="EMBL" id="CP097510">
    <property type="protein sequence ID" value="URE36835.1"/>
    <property type="molecule type" value="Genomic_DNA"/>
</dbReference>
<dbReference type="SUPFAM" id="SSF48264">
    <property type="entry name" value="Cytochrome P450"/>
    <property type="match status" value="1"/>
</dbReference>
<evidence type="ECO:0000256" key="1">
    <source>
        <dbReference type="ARBA" id="ARBA00001971"/>
    </source>
</evidence>
<dbReference type="PROSITE" id="PS00086">
    <property type="entry name" value="CYTOCHROME_P450"/>
    <property type="match status" value="1"/>
</dbReference>
<keyword evidence="6 10" id="KW-0560">Oxidoreductase</keyword>
<evidence type="ECO:0000313" key="12">
    <source>
        <dbReference type="EMBL" id="URE36835.1"/>
    </source>
</evidence>
<evidence type="ECO:0000256" key="3">
    <source>
        <dbReference type="ARBA" id="ARBA00022617"/>
    </source>
</evidence>
<keyword evidence="7 9" id="KW-0408">Iron</keyword>
<dbReference type="InterPro" id="IPR036396">
    <property type="entry name" value="Cyt_P450_sf"/>
</dbReference>
<evidence type="ECO:0000256" key="11">
    <source>
        <dbReference type="SAM" id="Phobius"/>
    </source>
</evidence>
<dbReference type="PANTHER" id="PTHR47944:SF18">
    <property type="entry name" value="FLAVONOID 3'-MONOOXYGENASE"/>
    <property type="match status" value="1"/>
</dbReference>
<evidence type="ECO:0000256" key="8">
    <source>
        <dbReference type="ARBA" id="ARBA00023033"/>
    </source>
</evidence>
<accession>A0A9E7HP62</accession>
<dbReference type="AlphaFoldDB" id="A0A9E7HP62"/>
<evidence type="ECO:0000256" key="6">
    <source>
        <dbReference type="ARBA" id="ARBA00023002"/>
    </source>
</evidence>
<gene>
    <name evidence="12" type="ORF">MUK42_06784</name>
</gene>
<evidence type="ECO:0000256" key="4">
    <source>
        <dbReference type="ARBA" id="ARBA00022723"/>
    </source>
</evidence>
<evidence type="ECO:0000256" key="5">
    <source>
        <dbReference type="ARBA" id="ARBA00022857"/>
    </source>
</evidence>
<comment type="similarity">
    <text evidence="2 10">Belongs to the cytochrome P450 family.</text>
</comment>
<dbReference type="InterPro" id="IPR002401">
    <property type="entry name" value="Cyt_P450_E_grp-I"/>
</dbReference>
<sequence length="557" mass="61908">MHVSFKGPFTRFAKWIHLIVQQKFHEVPISASTSGLHGKEKKTHIDCTVDSSMAIDPYLVAATALCLVVHLLLYRFFRKSPSRLPYPPGPRGLPILGALLLVGASAHSSLARLAKRYGPVMFLRLGSHGCVVASNADAARAFLKTVDAQFANRPAPISARDVSYQRQNLVMADNTPTWKLLRKMCSLHLLGGKAFADWAPVRREEFRRMARSLHGLAEAGEPVEVMDVLVCTLANVVGLILVSRRVFDAHGEESNKFKDILADMLTGGSQFNIGDFFPSIAWMDLQGIQKKMLSVHLRFDAMVTKLFEEHEATKGERQGRLDFIDKVMANKVTEDGATISEINVKALIFDLFTAGTDTSAIIVEWAMAEMLKNPAILGRAQAELDDVVGRDRLVEETDLPKLAYLQAVCKEAMRLHPSTPLALPHYSHEDCEVNGYYIPKNTRLLVNIWAIGRDPEVWEEPLVFDPVRFITGKGARYDPQGNDFEFIPFGAGRRVCAGKLVGMVFVQYLLGMLVHAFDWSLPDGEELNMDEKFGLALPKAVPLKAFPRPRLSPAAYA</sequence>
<feature type="transmembrane region" description="Helical" evidence="11">
    <location>
        <begin position="92"/>
        <end position="114"/>
    </location>
</feature>
<keyword evidence="5" id="KW-0521">NADP</keyword>
<evidence type="ECO:0000256" key="10">
    <source>
        <dbReference type="RuleBase" id="RU000461"/>
    </source>
</evidence>
<feature type="transmembrane region" description="Helical" evidence="11">
    <location>
        <begin position="58"/>
        <end position="77"/>
    </location>
</feature>
<name>A0A9E7HP62_9LILI</name>
<keyword evidence="11" id="KW-1133">Transmembrane helix</keyword>
<dbReference type="GO" id="GO:0020037">
    <property type="term" value="F:heme binding"/>
    <property type="evidence" value="ECO:0007669"/>
    <property type="project" value="InterPro"/>
</dbReference>
<evidence type="ECO:0000256" key="9">
    <source>
        <dbReference type="PIRSR" id="PIRSR602401-1"/>
    </source>
</evidence>
<evidence type="ECO:0000313" key="13">
    <source>
        <dbReference type="Proteomes" id="UP001055439"/>
    </source>
</evidence>
<evidence type="ECO:0000256" key="2">
    <source>
        <dbReference type="ARBA" id="ARBA00010617"/>
    </source>
</evidence>
<dbReference type="InterPro" id="IPR017972">
    <property type="entry name" value="Cyt_P450_CS"/>
</dbReference>
<dbReference type="InterPro" id="IPR001128">
    <property type="entry name" value="Cyt_P450"/>
</dbReference>
<keyword evidence="3 9" id="KW-0349">Heme</keyword>
<dbReference type="GO" id="GO:0016705">
    <property type="term" value="F:oxidoreductase activity, acting on paired donors, with incorporation or reduction of molecular oxygen"/>
    <property type="evidence" value="ECO:0007669"/>
    <property type="project" value="InterPro"/>
</dbReference>
<feature type="binding site" description="axial binding residue" evidence="9">
    <location>
        <position position="496"/>
    </location>
    <ligand>
        <name>heme</name>
        <dbReference type="ChEBI" id="CHEBI:30413"/>
    </ligand>
    <ligandPart>
        <name>Fe</name>
        <dbReference type="ChEBI" id="CHEBI:18248"/>
    </ligandPart>
</feature>
<dbReference type="FunFam" id="1.10.630.10:FF:000126">
    <property type="entry name" value="Predicted protein"/>
    <property type="match status" value="1"/>
</dbReference>
<organism evidence="12 13">
    <name type="scientific">Musa troglodytarum</name>
    <name type="common">fe'i banana</name>
    <dbReference type="NCBI Taxonomy" id="320322"/>
    <lineage>
        <taxon>Eukaryota</taxon>
        <taxon>Viridiplantae</taxon>
        <taxon>Streptophyta</taxon>
        <taxon>Embryophyta</taxon>
        <taxon>Tracheophyta</taxon>
        <taxon>Spermatophyta</taxon>
        <taxon>Magnoliopsida</taxon>
        <taxon>Liliopsida</taxon>
        <taxon>Zingiberales</taxon>
        <taxon>Musaceae</taxon>
        <taxon>Musa</taxon>
    </lineage>
</organism>
<dbReference type="PANTHER" id="PTHR47944">
    <property type="entry name" value="CYTOCHROME P450 98A9"/>
    <property type="match status" value="1"/>
</dbReference>
<dbReference type="OrthoDB" id="2789670at2759"/>
<keyword evidence="11" id="KW-0472">Membrane</keyword>
<dbReference type="GO" id="GO:0004497">
    <property type="term" value="F:monooxygenase activity"/>
    <property type="evidence" value="ECO:0007669"/>
    <property type="project" value="UniProtKB-KW"/>
</dbReference>
<dbReference type="PRINTS" id="PR00463">
    <property type="entry name" value="EP450I"/>
</dbReference>
<keyword evidence="13" id="KW-1185">Reference proteome</keyword>
<keyword evidence="11" id="KW-0812">Transmembrane</keyword>
<dbReference type="GO" id="GO:0005506">
    <property type="term" value="F:iron ion binding"/>
    <property type="evidence" value="ECO:0007669"/>
    <property type="project" value="InterPro"/>
</dbReference>
<dbReference type="Proteomes" id="UP001055439">
    <property type="component" value="Chromosome 8"/>
</dbReference>
<dbReference type="Pfam" id="PF00067">
    <property type="entry name" value="p450"/>
    <property type="match status" value="1"/>
</dbReference>
<protein>
    <submittedName>
        <fullName evidence="12">Cytochrome P450</fullName>
    </submittedName>
</protein>
<evidence type="ECO:0000256" key="7">
    <source>
        <dbReference type="ARBA" id="ARBA00023004"/>
    </source>
</evidence>
<keyword evidence="4 9" id="KW-0479">Metal-binding</keyword>
<reference evidence="12" key="1">
    <citation type="submission" date="2022-05" db="EMBL/GenBank/DDBJ databases">
        <title>The Musa troglodytarum L. genome provides insights into the mechanism of non-climacteric behaviour and enrichment of carotenoids.</title>
        <authorList>
            <person name="Wang J."/>
        </authorList>
    </citation>
    <scope>NUCLEOTIDE SEQUENCE</scope>
    <source>
        <tissue evidence="12">Leaf</tissue>
    </source>
</reference>